<evidence type="ECO:0000259" key="2">
    <source>
        <dbReference type="PROSITE" id="PS50093"/>
    </source>
</evidence>
<name>A0ABP8DDT6_9ACTN</name>
<dbReference type="PANTHER" id="PTHR36842">
    <property type="entry name" value="PROTEIN TOLB HOMOLOG"/>
    <property type="match status" value="1"/>
</dbReference>
<feature type="chain" id="PRO_5047436798" description="PKD domain-containing protein" evidence="1">
    <location>
        <begin position="31"/>
        <end position="596"/>
    </location>
</feature>
<dbReference type="Gene3D" id="2.60.40.10">
    <property type="entry name" value="Immunoglobulins"/>
    <property type="match status" value="1"/>
</dbReference>
<proteinExistence type="predicted"/>
<dbReference type="PANTHER" id="PTHR36842:SF1">
    <property type="entry name" value="PROTEIN TOLB"/>
    <property type="match status" value="1"/>
</dbReference>
<evidence type="ECO:0000256" key="1">
    <source>
        <dbReference type="SAM" id="SignalP"/>
    </source>
</evidence>
<gene>
    <name evidence="3" type="ORF">GCM10022255_051630</name>
</gene>
<reference evidence="4" key="1">
    <citation type="journal article" date="2019" name="Int. J. Syst. Evol. Microbiol.">
        <title>The Global Catalogue of Microorganisms (GCM) 10K type strain sequencing project: providing services to taxonomists for standard genome sequencing and annotation.</title>
        <authorList>
            <consortium name="The Broad Institute Genomics Platform"/>
            <consortium name="The Broad Institute Genome Sequencing Center for Infectious Disease"/>
            <person name="Wu L."/>
            <person name="Ma J."/>
        </authorList>
    </citation>
    <scope>NUCLEOTIDE SEQUENCE [LARGE SCALE GENOMIC DNA]</scope>
    <source>
        <strain evidence="4">JCM 17441</strain>
    </source>
</reference>
<dbReference type="InterPro" id="IPR035986">
    <property type="entry name" value="PKD_dom_sf"/>
</dbReference>
<dbReference type="CDD" id="cd00146">
    <property type="entry name" value="PKD"/>
    <property type="match status" value="1"/>
</dbReference>
<dbReference type="SUPFAM" id="SSF49299">
    <property type="entry name" value="PKD domain"/>
    <property type="match status" value="1"/>
</dbReference>
<feature type="domain" description="PKD" evidence="2">
    <location>
        <begin position="236"/>
        <end position="319"/>
    </location>
</feature>
<comment type="caution">
    <text evidence="3">The sequence shown here is derived from an EMBL/GenBank/DDBJ whole genome shotgun (WGS) entry which is preliminary data.</text>
</comment>
<evidence type="ECO:0000313" key="3">
    <source>
        <dbReference type="EMBL" id="GAA4252918.1"/>
    </source>
</evidence>
<keyword evidence="1" id="KW-0732">Signal</keyword>
<dbReference type="InterPro" id="IPR000601">
    <property type="entry name" value="PKD_dom"/>
</dbReference>
<sequence length="596" mass="60609">MPRRKPLLAAATIAATVTALGLVPGTAAFADAPAFVQVAGVTPPTPQSSVSVPFADDETAGNTNILAIGWTDTTASIASVSDSAGNTYQAAIATYRGAGMSQAIYYATGIAAGADTVTVTFDQPASYVDLRVSEYSGVSGFDAGASDSGATGDGDSGTVATTNADDLLFAAGMSGGAYSAAGTGYTSRIITGNGDITQDRAVAATGSYSATATNVGPWIMQLAAFKAGGGGGTPAPVADFGGTPTSGTTPLNVQFTDASTGAPTSWAWTFGDGGTSTAQNPSHTYAAAGTYSVSLTATNAGGSDSVTKSGYVTVSSPTAGWPGPTNTGVPAGTTLTTYTGPCTITADDTVIDSQTVNCDLIIRASNVTITKSKVNGVIWLDVDNPGADAWSLTMTDSEVDIGVRQIQAICCGNLTLLRVNAHGGETATACEEKSLHCSITDSWLHGQGMPEDVDWHLGGFLSDGTRGAGCTGTWCIELVHNTVACDHPMNNLQGGCTGDINLIPNFATASRVRIANNYLVANTDLAFCTYGGDKTTSPFPKGDHISYENNVFQRGSNGLCGGYGPVTDFDDTSPGNVWTGNVWEDDGSPVPPPQHW</sequence>
<evidence type="ECO:0000313" key="4">
    <source>
        <dbReference type="Proteomes" id="UP001500620"/>
    </source>
</evidence>
<protein>
    <recommendedName>
        <fullName evidence="2">PKD domain-containing protein</fullName>
    </recommendedName>
</protein>
<organism evidence="3 4">
    <name type="scientific">Dactylosporangium darangshiense</name>
    <dbReference type="NCBI Taxonomy" id="579108"/>
    <lineage>
        <taxon>Bacteria</taxon>
        <taxon>Bacillati</taxon>
        <taxon>Actinomycetota</taxon>
        <taxon>Actinomycetes</taxon>
        <taxon>Micromonosporales</taxon>
        <taxon>Micromonosporaceae</taxon>
        <taxon>Dactylosporangium</taxon>
    </lineage>
</organism>
<dbReference type="Pfam" id="PF18911">
    <property type="entry name" value="PKD_4"/>
    <property type="match status" value="1"/>
</dbReference>
<keyword evidence="4" id="KW-1185">Reference proteome</keyword>
<dbReference type="EMBL" id="BAABAT010000014">
    <property type="protein sequence ID" value="GAA4252918.1"/>
    <property type="molecule type" value="Genomic_DNA"/>
</dbReference>
<dbReference type="SMART" id="SM00089">
    <property type="entry name" value="PKD"/>
    <property type="match status" value="1"/>
</dbReference>
<dbReference type="InterPro" id="IPR022409">
    <property type="entry name" value="PKD/Chitinase_dom"/>
</dbReference>
<dbReference type="PROSITE" id="PS50093">
    <property type="entry name" value="PKD"/>
    <property type="match status" value="1"/>
</dbReference>
<accession>A0ABP8DDT6</accession>
<feature type="signal peptide" evidence="1">
    <location>
        <begin position="1"/>
        <end position="30"/>
    </location>
</feature>
<dbReference type="RefSeq" id="WP_345129930.1">
    <property type="nucleotide sequence ID" value="NZ_BAABAT010000014.1"/>
</dbReference>
<dbReference type="Proteomes" id="UP001500620">
    <property type="component" value="Unassembled WGS sequence"/>
</dbReference>
<dbReference type="InterPro" id="IPR013783">
    <property type="entry name" value="Ig-like_fold"/>
</dbReference>